<dbReference type="GO" id="GO:0006508">
    <property type="term" value="P:proteolysis"/>
    <property type="evidence" value="ECO:0007669"/>
    <property type="project" value="UniProtKB-KW"/>
</dbReference>
<evidence type="ECO:0000313" key="14">
    <source>
        <dbReference type="EMBL" id="KAJ8933243.1"/>
    </source>
</evidence>
<evidence type="ECO:0000256" key="10">
    <source>
        <dbReference type="RuleBase" id="RU363034"/>
    </source>
</evidence>
<dbReference type="InterPro" id="IPR018114">
    <property type="entry name" value="TRYPSIN_HIS"/>
</dbReference>
<name>A0AAV8X3M9_9CUCU</name>
<proteinExistence type="inferred from homology"/>
<comment type="domain">
    <text evidence="11">The clip domain consists of 35-55 residues which are 'knitted' together usually by 3 conserved disulfide bonds forming a clip-like compact structure.</text>
</comment>
<keyword evidence="7" id="KW-0865">Zymogen</keyword>
<dbReference type="CDD" id="cd00190">
    <property type="entry name" value="Tryp_SPc"/>
    <property type="match status" value="1"/>
</dbReference>
<dbReference type="Pfam" id="PF00089">
    <property type="entry name" value="Trypsin"/>
    <property type="match status" value="1"/>
</dbReference>
<dbReference type="InterPro" id="IPR001254">
    <property type="entry name" value="Trypsin_dom"/>
</dbReference>
<dbReference type="GO" id="GO:0004252">
    <property type="term" value="F:serine-type endopeptidase activity"/>
    <property type="evidence" value="ECO:0007669"/>
    <property type="project" value="UniProtKB-UniRule"/>
</dbReference>
<dbReference type="Proteomes" id="UP001162156">
    <property type="component" value="Unassembled WGS sequence"/>
</dbReference>
<dbReference type="InterPro" id="IPR038565">
    <property type="entry name" value="CLIP_sf"/>
</dbReference>
<evidence type="ECO:0000256" key="6">
    <source>
        <dbReference type="ARBA" id="ARBA00022825"/>
    </source>
</evidence>
<dbReference type="Gene3D" id="3.30.1640.30">
    <property type="match status" value="1"/>
</dbReference>
<comment type="caution">
    <text evidence="14">The sequence shown here is derived from an EMBL/GenBank/DDBJ whole genome shotgun (WGS) entry which is preliminary data.</text>
</comment>
<dbReference type="PROSITE" id="PS50240">
    <property type="entry name" value="TRYPSIN_DOM"/>
    <property type="match status" value="1"/>
</dbReference>
<dbReference type="SMART" id="SM00020">
    <property type="entry name" value="Tryp_SPc"/>
    <property type="match status" value="1"/>
</dbReference>
<evidence type="ECO:0000256" key="5">
    <source>
        <dbReference type="ARBA" id="ARBA00022801"/>
    </source>
</evidence>
<dbReference type="EMBL" id="JANEYF010003889">
    <property type="protein sequence ID" value="KAJ8933243.1"/>
    <property type="molecule type" value="Genomic_DNA"/>
</dbReference>
<dbReference type="SMART" id="SM00680">
    <property type="entry name" value="CLIP"/>
    <property type="match status" value="1"/>
</dbReference>
<dbReference type="InterPro" id="IPR043504">
    <property type="entry name" value="Peptidase_S1_PA_chymotrypsin"/>
</dbReference>
<evidence type="ECO:0000256" key="9">
    <source>
        <dbReference type="ARBA" id="ARBA00024195"/>
    </source>
</evidence>
<dbReference type="InterPro" id="IPR022700">
    <property type="entry name" value="CLIP"/>
</dbReference>
<protein>
    <recommendedName>
        <fullName evidence="11">CLIP domain-containing serine protease</fullName>
        <ecNumber evidence="10">3.4.21.-</ecNumber>
    </recommendedName>
</protein>
<dbReference type="GO" id="GO:0005576">
    <property type="term" value="C:extracellular region"/>
    <property type="evidence" value="ECO:0007669"/>
    <property type="project" value="UniProtKB-SubCell"/>
</dbReference>
<evidence type="ECO:0000259" key="12">
    <source>
        <dbReference type="PROSITE" id="PS50240"/>
    </source>
</evidence>
<dbReference type="InterPro" id="IPR051487">
    <property type="entry name" value="Ser/Thr_Proteases_Immune/Dev"/>
</dbReference>
<dbReference type="InterPro" id="IPR001314">
    <property type="entry name" value="Peptidase_S1A"/>
</dbReference>
<dbReference type="PROSITE" id="PS51888">
    <property type="entry name" value="CLIP"/>
    <property type="match status" value="1"/>
</dbReference>
<reference evidence="14" key="1">
    <citation type="journal article" date="2023" name="Insect Mol. Biol.">
        <title>Genome sequencing provides insights into the evolution of gene families encoding plant cell wall-degrading enzymes in longhorned beetles.</title>
        <authorList>
            <person name="Shin N.R."/>
            <person name="Okamura Y."/>
            <person name="Kirsch R."/>
            <person name="Pauchet Y."/>
        </authorList>
    </citation>
    <scope>NUCLEOTIDE SEQUENCE</scope>
    <source>
        <strain evidence="14">RBIC_L_NR</strain>
    </source>
</reference>
<keyword evidence="3 10" id="KW-0645">Protease</keyword>
<dbReference type="PROSITE" id="PS00135">
    <property type="entry name" value="TRYPSIN_SER"/>
    <property type="match status" value="1"/>
</dbReference>
<evidence type="ECO:0000256" key="7">
    <source>
        <dbReference type="ARBA" id="ARBA00023145"/>
    </source>
</evidence>
<evidence type="ECO:0000256" key="2">
    <source>
        <dbReference type="ARBA" id="ARBA00022525"/>
    </source>
</evidence>
<keyword evidence="5 10" id="KW-0378">Hydrolase</keyword>
<dbReference type="Gene3D" id="2.40.10.10">
    <property type="entry name" value="Trypsin-like serine proteases"/>
    <property type="match status" value="2"/>
</dbReference>
<keyword evidence="8" id="KW-1015">Disulfide bond</keyword>
<evidence type="ECO:0000256" key="11">
    <source>
        <dbReference type="RuleBase" id="RU366078"/>
    </source>
</evidence>
<dbReference type="Pfam" id="PF12032">
    <property type="entry name" value="CLIP"/>
    <property type="match status" value="1"/>
</dbReference>
<dbReference type="PANTHER" id="PTHR24256">
    <property type="entry name" value="TRYPTASE-RELATED"/>
    <property type="match status" value="1"/>
</dbReference>
<keyword evidence="6 10" id="KW-0720">Serine protease</keyword>
<dbReference type="InterPro" id="IPR033116">
    <property type="entry name" value="TRYPSIN_SER"/>
</dbReference>
<dbReference type="InterPro" id="IPR009003">
    <property type="entry name" value="Peptidase_S1_PA"/>
</dbReference>
<evidence type="ECO:0000259" key="13">
    <source>
        <dbReference type="PROSITE" id="PS51888"/>
    </source>
</evidence>
<evidence type="ECO:0000256" key="4">
    <source>
        <dbReference type="ARBA" id="ARBA00022729"/>
    </source>
</evidence>
<evidence type="ECO:0000256" key="1">
    <source>
        <dbReference type="ARBA" id="ARBA00004613"/>
    </source>
</evidence>
<comment type="subcellular location">
    <subcellularLocation>
        <location evidence="1 11">Secreted</location>
    </subcellularLocation>
</comment>
<evidence type="ECO:0000256" key="8">
    <source>
        <dbReference type="ARBA" id="ARBA00023157"/>
    </source>
</evidence>
<organism evidence="14 15">
    <name type="scientific">Rhamnusium bicolor</name>
    <dbReference type="NCBI Taxonomy" id="1586634"/>
    <lineage>
        <taxon>Eukaryota</taxon>
        <taxon>Metazoa</taxon>
        <taxon>Ecdysozoa</taxon>
        <taxon>Arthropoda</taxon>
        <taxon>Hexapoda</taxon>
        <taxon>Insecta</taxon>
        <taxon>Pterygota</taxon>
        <taxon>Neoptera</taxon>
        <taxon>Endopterygota</taxon>
        <taxon>Coleoptera</taxon>
        <taxon>Polyphaga</taxon>
        <taxon>Cucujiformia</taxon>
        <taxon>Chrysomeloidea</taxon>
        <taxon>Cerambycidae</taxon>
        <taxon>Lepturinae</taxon>
        <taxon>Rhagiini</taxon>
        <taxon>Rhamnusium</taxon>
    </lineage>
</organism>
<dbReference type="EC" id="3.4.21.-" evidence="10"/>
<feature type="domain" description="Peptidase S1" evidence="12">
    <location>
        <begin position="110"/>
        <end position="348"/>
    </location>
</feature>
<comment type="similarity">
    <text evidence="9 11">Belongs to the peptidase S1 family. CLIP subfamily.</text>
</comment>
<keyword evidence="15" id="KW-1185">Reference proteome</keyword>
<sequence>DEGCRTPDRGVGDCIPLSECKPLTDFLKSASKPLSQNVINKLNSYTCSFEANSVKVCCPSTPINIIDENKQTTASPQISTENPPPPDVTSHNNFGLLPKNCGYLPLDDKIINGENAMLNEFPWMALLSYSTTRGPQFRCGGSVINDRWILTAAHCVSALSEPLLGVRVGEYNIVSKVDCQTQHNGSNKCSPPVQDLAIEETLIHPGFNRTIIKNVRPVCLPVDNSRDAKYTNVIITGWGITATGKASNILQKVSLPVISLEQCQSVYKKDPRARVTYKQVCAGGTDKKDSCPGDSGGPMQVAAYLNDEIRYVQQGIVSFGPRECGLNGFPGVYTRIAYYMDWILDTIRP</sequence>
<accession>A0AAV8X3M9</accession>
<feature type="domain" description="Clip" evidence="13">
    <location>
        <begin position="3"/>
        <end position="58"/>
    </location>
</feature>
<gene>
    <name evidence="14" type="ORF">NQ314_014139</name>
</gene>
<dbReference type="AlphaFoldDB" id="A0AAV8X3M9"/>
<feature type="non-terminal residue" evidence="14">
    <location>
        <position position="1"/>
    </location>
</feature>
<keyword evidence="2 11" id="KW-0964">Secreted</keyword>
<dbReference type="FunFam" id="2.40.10.10:FF:000146">
    <property type="entry name" value="Serine protease 53"/>
    <property type="match status" value="1"/>
</dbReference>
<evidence type="ECO:0000313" key="15">
    <source>
        <dbReference type="Proteomes" id="UP001162156"/>
    </source>
</evidence>
<evidence type="ECO:0000256" key="3">
    <source>
        <dbReference type="ARBA" id="ARBA00022670"/>
    </source>
</evidence>
<dbReference type="PROSITE" id="PS00134">
    <property type="entry name" value="TRYPSIN_HIS"/>
    <property type="match status" value="1"/>
</dbReference>
<keyword evidence="4" id="KW-0732">Signal</keyword>
<dbReference type="SUPFAM" id="SSF50494">
    <property type="entry name" value="Trypsin-like serine proteases"/>
    <property type="match status" value="1"/>
</dbReference>
<dbReference type="PRINTS" id="PR00722">
    <property type="entry name" value="CHYMOTRYPSIN"/>
</dbReference>